<dbReference type="InterPro" id="IPR032508">
    <property type="entry name" value="FecR_C"/>
</dbReference>
<evidence type="ECO:0000256" key="1">
    <source>
        <dbReference type="SAM" id="Phobius"/>
    </source>
</evidence>
<sequence length="395" mass="43696">MSERLNYLFHQYFNKTETPAERDELMRLINTPGSEFEVQSLMEEVFTSEHFDIDPFAPGTRERMLNTVFEGTVENTVEERIIPLTQRLNKIIYIAAAAVLVLALSLGIYQYRSQKNKEALAATRPQPDVKPGGNKAVLTLANGAKIELNDAKNGKLVQQGNTAVVKLANGSVAYVAGNQSAGTSMINTMSTPRGGQYRLQLPDGTIVMLNAESSVSYPTAFTGKIRNVSITGEAYFEVAKDKKMPFIVTFGKQKVEVLGTHFDIRAYNEQPGKTTLLEGSVKISNGSQKQLLVPGQQAVYNTGAQKFDIKAVDTDDIVAWKNGLFVFDNTELDQVMLELARWYDIDIEYKGVKPQLNFTGLVKKNIPLSKALKILETTGGIKFTIAANKVIIEKK</sequence>
<name>A0A316HF80_9SPHI</name>
<feature type="transmembrane region" description="Helical" evidence="1">
    <location>
        <begin position="91"/>
        <end position="111"/>
    </location>
</feature>
<reference evidence="4 5" key="1">
    <citation type="submission" date="2018-05" db="EMBL/GenBank/DDBJ databases">
        <title>Genomic Encyclopedia of Archaeal and Bacterial Type Strains, Phase II (KMG-II): from individual species to whole genera.</title>
        <authorList>
            <person name="Goeker M."/>
        </authorList>
    </citation>
    <scope>NUCLEOTIDE SEQUENCE [LARGE SCALE GENOMIC DNA]</scope>
    <source>
        <strain evidence="4 5">DSM 19975</strain>
    </source>
</reference>
<keyword evidence="1" id="KW-0812">Transmembrane</keyword>
<feature type="domain" description="Protein FecR C-terminal" evidence="3">
    <location>
        <begin position="325"/>
        <end position="392"/>
    </location>
</feature>
<evidence type="ECO:0000259" key="2">
    <source>
        <dbReference type="Pfam" id="PF04773"/>
    </source>
</evidence>
<dbReference type="Proteomes" id="UP000245678">
    <property type="component" value="Unassembled WGS sequence"/>
</dbReference>
<dbReference type="RefSeq" id="WP_109607298.1">
    <property type="nucleotide sequence ID" value="NZ_QGHA01000002.1"/>
</dbReference>
<dbReference type="EMBL" id="QGHA01000002">
    <property type="protein sequence ID" value="PWK79067.1"/>
    <property type="molecule type" value="Genomic_DNA"/>
</dbReference>
<dbReference type="GO" id="GO:0016989">
    <property type="term" value="F:sigma factor antagonist activity"/>
    <property type="evidence" value="ECO:0007669"/>
    <property type="project" value="TreeGrafter"/>
</dbReference>
<protein>
    <submittedName>
        <fullName evidence="4">FecR family protein</fullName>
    </submittedName>
</protein>
<dbReference type="PANTHER" id="PTHR30273">
    <property type="entry name" value="PERIPLASMIC SIGNAL SENSOR AND SIGMA FACTOR ACTIVATOR FECR-RELATED"/>
    <property type="match status" value="1"/>
</dbReference>
<feature type="domain" description="FecR protein" evidence="2">
    <location>
        <begin position="188"/>
        <end position="282"/>
    </location>
</feature>
<dbReference type="InterPro" id="IPR006860">
    <property type="entry name" value="FecR"/>
</dbReference>
<evidence type="ECO:0000259" key="3">
    <source>
        <dbReference type="Pfam" id="PF16344"/>
    </source>
</evidence>
<keyword evidence="1" id="KW-0472">Membrane</keyword>
<gene>
    <name evidence="4" type="ORF">LX99_01523</name>
</gene>
<dbReference type="InterPro" id="IPR012373">
    <property type="entry name" value="Ferrdict_sens_TM"/>
</dbReference>
<dbReference type="Pfam" id="PF04773">
    <property type="entry name" value="FecR"/>
    <property type="match status" value="1"/>
</dbReference>
<comment type="caution">
    <text evidence="4">The sequence shown here is derived from an EMBL/GenBank/DDBJ whole genome shotgun (WGS) entry which is preliminary data.</text>
</comment>
<evidence type="ECO:0000313" key="5">
    <source>
        <dbReference type="Proteomes" id="UP000245678"/>
    </source>
</evidence>
<organism evidence="4 5">
    <name type="scientific">Mucilaginibacter oryzae</name>
    <dbReference type="NCBI Taxonomy" id="468058"/>
    <lineage>
        <taxon>Bacteria</taxon>
        <taxon>Pseudomonadati</taxon>
        <taxon>Bacteroidota</taxon>
        <taxon>Sphingobacteriia</taxon>
        <taxon>Sphingobacteriales</taxon>
        <taxon>Sphingobacteriaceae</taxon>
        <taxon>Mucilaginibacter</taxon>
    </lineage>
</organism>
<accession>A0A316HF80</accession>
<dbReference type="Pfam" id="PF16344">
    <property type="entry name" value="FecR_C"/>
    <property type="match status" value="1"/>
</dbReference>
<dbReference type="Gene3D" id="2.60.120.1440">
    <property type="match status" value="1"/>
</dbReference>
<keyword evidence="1" id="KW-1133">Transmembrane helix</keyword>
<dbReference type="AlphaFoldDB" id="A0A316HF80"/>
<dbReference type="PANTHER" id="PTHR30273:SF2">
    <property type="entry name" value="PROTEIN FECR"/>
    <property type="match status" value="1"/>
</dbReference>
<evidence type="ECO:0000313" key="4">
    <source>
        <dbReference type="EMBL" id="PWK79067.1"/>
    </source>
</evidence>
<keyword evidence="5" id="KW-1185">Reference proteome</keyword>
<dbReference type="Gene3D" id="3.55.50.30">
    <property type="match status" value="1"/>
</dbReference>
<proteinExistence type="predicted"/>
<dbReference type="FunFam" id="2.60.120.1440:FF:000001">
    <property type="entry name" value="Putative anti-sigma factor"/>
    <property type="match status" value="1"/>
</dbReference>